<accession>A0ABM0VYA0</accession>
<protein>
    <submittedName>
        <fullName evidence="2">Uncharacterized protein LOC104743605</fullName>
    </submittedName>
</protein>
<evidence type="ECO:0000313" key="1">
    <source>
        <dbReference type="Proteomes" id="UP000694864"/>
    </source>
</evidence>
<reference evidence="1" key="1">
    <citation type="journal article" date="2014" name="Nat. Commun.">
        <title>The emerging biofuel crop Camelina sativa retains a highly undifferentiated hexaploid genome structure.</title>
        <authorList>
            <person name="Kagale S."/>
            <person name="Koh C."/>
            <person name="Nixon J."/>
            <person name="Bollina V."/>
            <person name="Clarke W.E."/>
            <person name="Tuteja R."/>
            <person name="Spillane C."/>
            <person name="Robinson S.J."/>
            <person name="Links M.G."/>
            <person name="Clarke C."/>
            <person name="Higgins E.E."/>
            <person name="Huebert T."/>
            <person name="Sharpe A.G."/>
            <person name="Parkin I.A."/>
        </authorList>
    </citation>
    <scope>NUCLEOTIDE SEQUENCE [LARGE SCALE GENOMIC DNA]</scope>
    <source>
        <strain evidence="1">cv. DH55</strain>
    </source>
</reference>
<gene>
    <name evidence="2" type="primary">LOC104743605</name>
</gene>
<name>A0ABM0VYA0_CAMSA</name>
<reference evidence="2" key="2">
    <citation type="submission" date="2025-08" db="UniProtKB">
        <authorList>
            <consortium name="RefSeq"/>
        </authorList>
    </citation>
    <scope>IDENTIFICATION</scope>
    <source>
        <tissue evidence="2">Leaf</tissue>
    </source>
</reference>
<proteinExistence type="predicted"/>
<organism evidence="1 2">
    <name type="scientific">Camelina sativa</name>
    <name type="common">False flax</name>
    <name type="synonym">Myagrum sativum</name>
    <dbReference type="NCBI Taxonomy" id="90675"/>
    <lineage>
        <taxon>Eukaryota</taxon>
        <taxon>Viridiplantae</taxon>
        <taxon>Streptophyta</taxon>
        <taxon>Embryophyta</taxon>
        <taxon>Tracheophyta</taxon>
        <taxon>Spermatophyta</taxon>
        <taxon>Magnoliopsida</taxon>
        <taxon>eudicotyledons</taxon>
        <taxon>Gunneridae</taxon>
        <taxon>Pentapetalae</taxon>
        <taxon>rosids</taxon>
        <taxon>malvids</taxon>
        <taxon>Brassicales</taxon>
        <taxon>Brassicaceae</taxon>
        <taxon>Camelineae</taxon>
        <taxon>Camelina</taxon>
    </lineage>
</organism>
<keyword evidence="1" id="KW-1185">Reference proteome</keyword>
<dbReference type="RefSeq" id="XP_010462968.1">
    <property type="nucleotide sequence ID" value="XM_010464666.1"/>
</dbReference>
<dbReference type="Proteomes" id="UP000694864">
    <property type="component" value="Chromosome 14"/>
</dbReference>
<dbReference type="GeneID" id="104743605"/>
<evidence type="ECO:0000313" key="2">
    <source>
        <dbReference type="RefSeq" id="XP_010462968.1"/>
    </source>
</evidence>
<sequence length="185" mass="21540">MEIATTSSAFNLFPKEERFIKSKGVRFNLLDFSSLPIINPKVKRQKKTVEVDSSTKVRRSQKSLNRSIAITPHVAKPENSITAKPDGRVDLKNLIAKAQHKIHEKRHIDHRREHIARQRIAARLALNQMVATVYFNDYLNYYKELEQLGYTFMRDILDCLNMFSLWSRSDYNGETNSVLENFKTP</sequence>